<evidence type="ECO:0000256" key="1">
    <source>
        <dbReference type="SAM" id="MobiDB-lite"/>
    </source>
</evidence>
<keyword evidence="3" id="KW-1185">Reference proteome</keyword>
<dbReference type="EMBL" id="CAJGYO010000010">
    <property type="protein sequence ID" value="CAD6257024.1"/>
    <property type="molecule type" value="Genomic_DNA"/>
</dbReference>
<organism evidence="2 3">
    <name type="scientific">Miscanthus lutarioriparius</name>
    <dbReference type="NCBI Taxonomy" id="422564"/>
    <lineage>
        <taxon>Eukaryota</taxon>
        <taxon>Viridiplantae</taxon>
        <taxon>Streptophyta</taxon>
        <taxon>Embryophyta</taxon>
        <taxon>Tracheophyta</taxon>
        <taxon>Spermatophyta</taxon>
        <taxon>Magnoliopsida</taxon>
        <taxon>Liliopsida</taxon>
        <taxon>Poales</taxon>
        <taxon>Poaceae</taxon>
        <taxon>PACMAD clade</taxon>
        <taxon>Panicoideae</taxon>
        <taxon>Andropogonodae</taxon>
        <taxon>Andropogoneae</taxon>
        <taxon>Saccharinae</taxon>
        <taxon>Miscanthus</taxon>
    </lineage>
</organism>
<name>A0A811QM18_9POAL</name>
<feature type="region of interest" description="Disordered" evidence="1">
    <location>
        <begin position="1"/>
        <end position="29"/>
    </location>
</feature>
<sequence>MAPRPAFRSKRMPQEEKGPATKEAASSFDKMGVQGKVADVADAFGSGDTVSVGDIFWKEHRKSSHRSTDPRADAGLKRPKVSSAEVDMPPRTVSTPAASNHIFGSHKYGKSRFYAESIWSSDSLVRGQLFGYGELWLRSRPEDYGEMRVYLGLSSSGEMSSVEEETYHIAHSLGAASSSRVITNVDHHTIGLLPNKVVAEFADACSG</sequence>
<proteinExistence type="predicted"/>
<protein>
    <submittedName>
        <fullName evidence="2">Uncharacterized protein</fullName>
    </submittedName>
</protein>
<evidence type="ECO:0000313" key="3">
    <source>
        <dbReference type="Proteomes" id="UP000604825"/>
    </source>
</evidence>
<comment type="caution">
    <text evidence="2">The sequence shown here is derived from an EMBL/GenBank/DDBJ whole genome shotgun (WGS) entry which is preliminary data.</text>
</comment>
<gene>
    <name evidence="2" type="ORF">NCGR_LOCUS40514</name>
</gene>
<feature type="region of interest" description="Disordered" evidence="1">
    <location>
        <begin position="60"/>
        <end position="98"/>
    </location>
</feature>
<dbReference type="Proteomes" id="UP000604825">
    <property type="component" value="Unassembled WGS sequence"/>
</dbReference>
<reference evidence="2" key="1">
    <citation type="submission" date="2020-10" db="EMBL/GenBank/DDBJ databases">
        <authorList>
            <person name="Han B."/>
            <person name="Lu T."/>
            <person name="Zhao Q."/>
            <person name="Huang X."/>
            <person name="Zhao Y."/>
        </authorList>
    </citation>
    <scope>NUCLEOTIDE SEQUENCE</scope>
</reference>
<accession>A0A811QM18</accession>
<feature type="compositionally biased region" description="Basic and acidic residues" evidence="1">
    <location>
        <begin position="66"/>
        <end position="76"/>
    </location>
</feature>
<evidence type="ECO:0000313" key="2">
    <source>
        <dbReference type="EMBL" id="CAD6257024.1"/>
    </source>
</evidence>
<dbReference type="AlphaFoldDB" id="A0A811QM18"/>